<evidence type="ECO:0000313" key="2">
    <source>
        <dbReference type="EMBL" id="PWN46307.1"/>
    </source>
</evidence>
<sequence>MNREVMKRHGTHHQVHSHSLKWRAKSRSPSWTEELDWPFCRGFLERVRSGEDQKLLSPKRNARMSMGSSGQLMVHRLSRIGIGVKRCASGRTRCEDQGAIGLAMSREATKELNVIRRLKGLIALRMMTNVGDQEGGSWRVRRWTFKLQGSVTVVSQV</sequence>
<evidence type="ECO:0000256" key="1">
    <source>
        <dbReference type="SAM" id="MobiDB-lite"/>
    </source>
</evidence>
<feature type="region of interest" description="Disordered" evidence="1">
    <location>
        <begin position="1"/>
        <end position="21"/>
    </location>
</feature>
<keyword evidence="3" id="KW-1185">Reference proteome</keyword>
<name>A0A316W8W1_9BASI</name>
<dbReference type="AlphaFoldDB" id="A0A316W8W1"/>
<dbReference type="GeneID" id="37039160"/>
<dbReference type="EMBL" id="KZ819351">
    <property type="protein sequence ID" value="PWN46307.1"/>
    <property type="molecule type" value="Genomic_DNA"/>
</dbReference>
<organism evidence="2 3">
    <name type="scientific">Ceraceosorus guamensis</name>
    <dbReference type="NCBI Taxonomy" id="1522189"/>
    <lineage>
        <taxon>Eukaryota</taxon>
        <taxon>Fungi</taxon>
        <taxon>Dikarya</taxon>
        <taxon>Basidiomycota</taxon>
        <taxon>Ustilaginomycotina</taxon>
        <taxon>Exobasidiomycetes</taxon>
        <taxon>Ceraceosorales</taxon>
        <taxon>Ceraceosoraceae</taxon>
        <taxon>Ceraceosorus</taxon>
    </lineage>
</organism>
<feature type="compositionally biased region" description="Basic residues" evidence="1">
    <location>
        <begin position="8"/>
        <end position="21"/>
    </location>
</feature>
<protein>
    <submittedName>
        <fullName evidence="2">Uncharacterized protein</fullName>
    </submittedName>
</protein>
<proteinExistence type="predicted"/>
<dbReference type="Proteomes" id="UP000245783">
    <property type="component" value="Unassembled WGS sequence"/>
</dbReference>
<dbReference type="InParanoid" id="A0A316W8W1"/>
<dbReference type="RefSeq" id="XP_025373467.1">
    <property type="nucleotide sequence ID" value="XM_025517290.1"/>
</dbReference>
<reference evidence="2 3" key="1">
    <citation type="journal article" date="2018" name="Mol. Biol. Evol.">
        <title>Broad Genomic Sampling Reveals a Smut Pathogenic Ancestry of the Fungal Clade Ustilaginomycotina.</title>
        <authorList>
            <person name="Kijpornyongpan T."/>
            <person name="Mondo S.J."/>
            <person name="Barry K."/>
            <person name="Sandor L."/>
            <person name="Lee J."/>
            <person name="Lipzen A."/>
            <person name="Pangilinan J."/>
            <person name="LaButti K."/>
            <person name="Hainaut M."/>
            <person name="Henrissat B."/>
            <person name="Grigoriev I.V."/>
            <person name="Spatafora J.W."/>
            <person name="Aime M.C."/>
        </authorList>
    </citation>
    <scope>NUCLEOTIDE SEQUENCE [LARGE SCALE GENOMIC DNA]</scope>
    <source>
        <strain evidence="2 3">MCA 4658</strain>
    </source>
</reference>
<accession>A0A316W8W1</accession>
<evidence type="ECO:0000313" key="3">
    <source>
        <dbReference type="Proteomes" id="UP000245783"/>
    </source>
</evidence>
<gene>
    <name evidence="2" type="ORF">IE81DRAFT_3831</name>
</gene>